<organism evidence="1 2">
    <name type="scientific">Arcticibacter svalbardensis MN12-7</name>
    <dbReference type="NCBI Taxonomy" id="1150600"/>
    <lineage>
        <taxon>Bacteria</taxon>
        <taxon>Pseudomonadati</taxon>
        <taxon>Bacteroidota</taxon>
        <taxon>Sphingobacteriia</taxon>
        <taxon>Sphingobacteriales</taxon>
        <taxon>Sphingobacteriaceae</taxon>
        <taxon>Arcticibacter</taxon>
    </lineage>
</organism>
<dbReference type="EMBL" id="AQPN01000020">
    <property type="protein sequence ID" value="EOR96306.1"/>
    <property type="molecule type" value="Genomic_DNA"/>
</dbReference>
<dbReference type="AlphaFoldDB" id="R9GX21"/>
<dbReference type="PATRIC" id="fig|1150600.3.peg.533"/>
<dbReference type="InterPro" id="IPR045788">
    <property type="entry name" value="MobC_2"/>
</dbReference>
<protein>
    <submittedName>
        <fullName evidence="1">Uncharacterized protein</fullName>
    </submittedName>
</protein>
<keyword evidence="2" id="KW-1185">Reference proteome</keyword>
<name>R9GX21_9SPHI</name>
<dbReference type="RefSeq" id="WP_016193790.1">
    <property type="nucleotide sequence ID" value="NZ_AQPN01000020.1"/>
</dbReference>
<dbReference type="STRING" id="1150600.ADIARSV_0541"/>
<sequence>MARRKATDQEQVLSFPVRTRVREEVFKRLEKMSRESNCRSVGELVRKILSQENITVFHKDASMNGPMEQLILLHREIKAIGVNINQVTRQFHQSPEELQKLFYASKISRQYELADVKMNLLLSLISQLSKKWLQK</sequence>
<dbReference type="OrthoDB" id="678846at2"/>
<reference evidence="1 2" key="1">
    <citation type="journal article" date="2013" name="Genome Announc.">
        <title>Draft Genome Sequence of Arcticibacter svalbardensis Strain MN12-7T, a Member of the Family Sphingobacteriaceae Isolated from an Arctic Soil Sample.</title>
        <authorList>
            <person name="Shivaji S."/>
            <person name="Ara S."/>
            <person name="Prasad S."/>
            <person name="Manasa B.P."/>
            <person name="Begum Z."/>
            <person name="Singh A."/>
            <person name="Kumar Pinnaka A."/>
        </authorList>
    </citation>
    <scope>NUCLEOTIDE SEQUENCE [LARGE SCALE GENOMIC DNA]</scope>
    <source>
        <strain evidence="1 2">MN12-7</strain>
    </source>
</reference>
<proteinExistence type="predicted"/>
<gene>
    <name evidence="1" type="ORF">ADIARSV_0541</name>
</gene>
<dbReference type="Proteomes" id="UP000014174">
    <property type="component" value="Unassembled WGS sequence"/>
</dbReference>
<evidence type="ECO:0000313" key="2">
    <source>
        <dbReference type="Proteomes" id="UP000014174"/>
    </source>
</evidence>
<dbReference type="eggNOG" id="ENOG5032V33">
    <property type="taxonomic scope" value="Bacteria"/>
</dbReference>
<dbReference type="Pfam" id="PF19514">
    <property type="entry name" value="MobC_2"/>
    <property type="match status" value="1"/>
</dbReference>
<evidence type="ECO:0000313" key="1">
    <source>
        <dbReference type="EMBL" id="EOR96306.1"/>
    </source>
</evidence>
<accession>R9GX21</accession>
<comment type="caution">
    <text evidence="1">The sequence shown here is derived from an EMBL/GenBank/DDBJ whole genome shotgun (WGS) entry which is preliminary data.</text>
</comment>